<evidence type="ECO:0000256" key="3">
    <source>
        <dbReference type="ARBA" id="ARBA00022750"/>
    </source>
</evidence>
<evidence type="ECO:0000256" key="5">
    <source>
        <dbReference type="SAM" id="Phobius"/>
    </source>
</evidence>
<evidence type="ECO:0000256" key="1">
    <source>
        <dbReference type="ARBA" id="ARBA00007447"/>
    </source>
</evidence>
<keyword evidence="2" id="KW-0645">Protease</keyword>
<keyword evidence="8" id="KW-1185">Reference proteome</keyword>
<dbReference type="PANTHER" id="PTHR13683">
    <property type="entry name" value="ASPARTYL PROTEASES"/>
    <property type="match status" value="1"/>
</dbReference>
<keyword evidence="3" id="KW-0064">Aspartyl protease</keyword>
<evidence type="ECO:0000259" key="6">
    <source>
        <dbReference type="PROSITE" id="PS51767"/>
    </source>
</evidence>
<dbReference type="PANTHER" id="PTHR13683:SF897">
    <property type="entry name" value="PEPTIDASE A1 DOMAIN-CONTAINING PROTEIN"/>
    <property type="match status" value="1"/>
</dbReference>
<comment type="similarity">
    <text evidence="1">Belongs to the peptidase A1 family.</text>
</comment>
<dbReference type="GO" id="GO:0004190">
    <property type="term" value="F:aspartic-type endopeptidase activity"/>
    <property type="evidence" value="ECO:0007669"/>
    <property type="project" value="UniProtKB-KW"/>
</dbReference>
<protein>
    <recommendedName>
        <fullName evidence="6">Peptidase A1 domain-containing protein</fullName>
    </recommendedName>
</protein>
<proteinExistence type="inferred from homology"/>
<evidence type="ECO:0000256" key="2">
    <source>
        <dbReference type="ARBA" id="ARBA00022670"/>
    </source>
</evidence>
<feature type="transmembrane region" description="Helical" evidence="5">
    <location>
        <begin position="20"/>
        <end position="36"/>
    </location>
</feature>
<dbReference type="Gramene" id="TraesCS4B02G103400.1">
    <property type="protein sequence ID" value="TraesCS4B02G103400.1"/>
    <property type="gene ID" value="TraesCS4B02G103400"/>
</dbReference>
<keyword evidence="5" id="KW-1133">Transmembrane helix</keyword>
<evidence type="ECO:0000313" key="8">
    <source>
        <dbReference type="Proteomes" id="UP000019116"/>
    </source>
</evidence>
<dbReference type="Gramene" id="TraesCLE_scaffold_069540_01G000200.1">
    <property type="protein sequence ID" value="TraesCLE_scaffold_069540_01G000200.1"/>
    <property type="gene ID" value="TraesCLE_scaffold_069540_01G000200"/>
</dbReference>
<dbReference type="EnsemblPlants" id="TraesCS4B02G103400.1">
    <property type="protein sequence ID" value="TraesCS4B02G103400.1"/>
    <property type="gene ID" value="TraesCS4B02G103400"/>
</dbReference>
<dbReference type="Gramene" id="TraesKAR4B01G0072640.1">
    <property type="protein sequence ID" value="cds.TraesKAR4B01G0072640.1"/>
    <property type="gene ID" value="TraesKAR4B01G0072640"/>
</dbReference>
<dbReference type="Gramene" id="TraesCAD_scaffold_121738_01G000100.1">
    <property type="protein sequence ID" value="TraesCAD_scaffold_121738_01G000100.1"/>
    <property type="gene ID" value="TraesCAD_scaffold_121738_01G000100"/>
</dbReference>
<evidence type="ECO:0000313" key="7">
    <source>
        <dbReference type="EnsemblPlants" id="TraesCS4B02G103400.1"/>
    </source>
</evidence>
<dbReference type="FunFam" id="2.40.70.10:FF:000015">
    <property type="entry name" value="Aspartyl protease family protein"/>
    <property type="match status" value="1"/>
</dbReference>
<gene>
    <name evidence="7" type="primary">LOC123091353</name>
</gene>
<dbReference type="InterPro" id="IPR021109">
    <property type="entry name" value="Peptidase_aspartic_dom_sf"/>
</dbReference>
<dbReference type="GO" id="GO:0006508">
    <property type="term" value="P:proteolysis"/>
    <property type="evidence" value="ECO:0007669"/>
    <property type="project" value="UniProtKB-KW"/>
</dbReference>
<dbReference type="Gramene" id="TraesPARA_EIv1.0_1330250.2">
    <property type="protein sequence ID" value="TraesPARA_EIv1.0_1330250.2.CDS"/>
    <property type="gene ID" value="TraesPARA_EIv1.0_1330250"/>
</dbReference>
<reference evidence="7" key="2">
    <citation type="submission" date="2018-10" db="UniProtKB">
        <authorList>
            <consortium name="EnsemblPlants"/>
        </authorList>
    </citation>
    <scope>IDENTIFICATION</scope>
</reference>
<dbReference type="Proteomes" id="UP000019116">
    <property type="component" value="Chromosome 4B"/>
</dbReference>
<evidence type="ECO:0000256" key="4">
    <source>
        <dbReference type="ARBA" id="ARBA00022801"/>
    </source>
</evidence>
<accession>A0A3B6INE0</accession>
<dbReference type="Pfam" id="PF14541">
    <property type="entry name" value="TAXi_C"/>
    <property type="match status" value="1"/>
</dbReference>
<dbReference type="Gene3D" id="2.40.70.10">
    <property type="entry name" value="Acid Proteases"/>
    <property type="match status" value="2"/>
</dbReference>
<sequence>MFIQFLSSQEVASSSTTMAAIWALVIIHLLLLLPLLRSSIVFELHGDVYPTGLFYVTMNIGEPAKPYNLDVNTGSPLTRLECDTPLQSTHKGPHEAYRPTPTNVVPCDDERCVAVHKDLGLAHDCTQNPDQCDYVLGCKDGESSLGVLLTDQFSLPTNNENRPNLAFGCGYDQEGGKEAGKSPVEADGVLGIGKGTGDLVSQLKQQGIIVDNIFGHCLGVHGGGFLFFGGDRVPSAGVTWVPMAQNVGSHYSPGAATLNLNVQLEYPVSMEPMTTMFDSGSTYTYVHKDTYGRLIAAVGVTLEGSSLTKVDDDALPECWEETEPIQSVDDVKNKFKPLELTFGHGANQATMEIPPENYIVVTKTGKVCLGILNGSQIGLDRLNLIGGNIMQNYIMMYDNERARIGWARALCDEMPGPEPLIGSRL</sequence>
<dbReference type="SUPFAM" id="SSF50630">
    <property type="entry name" value="Acid proteases"/>
    <property type="match status" value="1"/>
</dbReference>
<dbReference type="STRING" id="4565.A0A3B6INE0"/>
<dbReference type="RefSeq" id="XP_044368778.1">
    <property type="nucleotide sequence ID" value="XM_044512843.1"/>
</dbReference>
<dbReference type="GeneID" id="123091353"/>
<keyword evidence="4" id="KW-0378">Hydrolase</keyword>
<dbReference type="Pfam" id="PF14543">
    <property type="entry name" value="TAXi_N"/>
    <property type="match status" value="1"/>
</dbReference>
<keyword evidence="5" id="KW-0472">Membrane</keyword>
<keyword evidence="5" id="KW-0812">Transmembrane</keyword>
<feature type="domain" description="Peptidase A1" evidence="6">
    <location>
        <begin position="54"/>
        <end position="407"/>
    </location>
</feature>
<dbReference type="InterPro" id="IPR032861">
    <property type="entry name" value="TAXi_N"/>
</dbReference>
<dbReference type="InterPro" id="IPR032799">
    <property type="entry name" value="TAXi_C"/>
</dbReference>
<name>A0A3B6INE0_WHEAT</name>
<dbReference type="InterPro" id="IPR001461">
    <property type="entry name" value="Aspartic_peptidase_A1"/>
</dbReference>
<dbReference type="OrthoDB" id="2747330at2759"/>
<organism evidence="7">
    <name type="scientific">Triticum aestivum</name>
    <name type="common">Wheat</name>
    <dbReference type="NCBI Taxonomy" id="4565"/>
    <lineage>
        <taxon>Eukaryota</taxon>
        <taxon>Viridiplantae</taxon>
        <taxon>Streptophyta</taxon>
        <taxon>Embryophyta</taxon>
        <taxon>Tracheophyta</taxon>
        <taxon>Spermatophyta</taxon>
        <taxon>Magnoliopsida</taxon>
        <taxon>Liliopsida</taxon>
        <taxon>Poales</taxon>
        <taxon>Poaceae</taxon>
        <taxon>BOP clade</taxon>
        <taxon>Pooideae</taxon>
        <taxon>Triticodae</taxon>
        <taxon>Triticeae</taxon>
        <taxon>Triticinae</taxon>
        <taxon>Triticum</taxon>
    </lineage>
</organism>
<dbReference type="Gramene" id="TraesWEE_scaffold_057602_01G000100.1">
    <property type="protein sequence ID" value="TraesWEE_scaffold_057602_01G000100.1"/>
    <property type="gene ID" value="TraesWEE_scaffold_057602_01G000100"/>
</dbReference>
<dbReference type="PROSITE" id="PS51767">
    <property type="entry name" value="PEPTIDASE_A1"/>
    <property type="match status" value="1"/>
</dbReference>
<dbReference type="AlphaFoldDB" id="A0A3B6INE0"/>
<reference evidence="7" key="1">
    <citation type="submission" date="2018-08" db="EMBL/GenBank/DDBJ databases">
        <authorList>
            <person name="Rossello M."/>
        </authorList>
    </citation>
    <scope>NUCLEOTIDE SEQUENCE [LARGE SCALE GENOMIC DNA]</scope>
    <source>
        <strain evidence="7">cv. Chinese Spring</strain>
    </source>
</reference>
<dbReference type="SMR" id="A0A3B6INE0"/>
<dbReference type="Gramene" id="TraesCS4B03G0234700.2">
    <property type="protein sequence ID" value="TraesCS4B03G0234700.2.CDS"/>
    <property type="gene ID" value="TraesCS4B03G0234700"/>
</dbReference>
<dbReference type="InterPro" id="IPR033121">
    <property type="entry name" value="PEPTIDASE_A1"/>
</dbReference>